<dbReference type="Gene3D" id="1.50.10.20">
    <property type="match status" value="1"/>
</dbReference>
<accession>A0A7W3PK95</accession>
<comment type="caution">
    <text evidence="8">The sequence shown here is derived from an EMBL/GenBank/DDBJ whole genome shotgun (WGS) entry which is preliminary data.</text>
</comment>
<dbReference type="CDD" id="cd04791">
    <property type="entry name" value="LanC_SerThrkinase"/>
    <property type="match status" value="1"/>
</dbReference>
<dbReference type="Pfam" id="PF25816">
    <property type="entry name" value="RamC_N"/>
    <property type="match status" value="1"/>
</dbReference>
<feature type="domain" description="Protein kinase" evidence="7">
    <location>
        <begin position="226"/>
        <end position="538"/>
    </location>
</feature>
<gene>
    <name evidence="8" type="ORF">FB463_003011</name>
</gene>
<dbReference type="Gene3D" id="1.10.510.10">
    <property type="entry name" value="Transferase(Phosphotransferase) domain 1"/>
    <property type="match status" value="1"/>
</dbReference>
<dbReference type="InterPro" id="IPR007822">
    <property type="entry name" value="LANC-like"/>
</dbReference>
<keyword evidence="3 8" id="KW-0808">Transferase</keyword>
<dbReference type="PANTHER" id="PTHR43289:SF6">
    <property type="entry name" value="SERINE_THREONINE-PROTEIN KINASE NEKL-3"/>
    <property type="match status" value="1"/>
</dbReference>
<evidence type="ECO:0000256" key="6">
    <source>
        <dbReference type="ARBA" id="ARBA00022840"/>
    </source>
</evidence>
<reference evidence="8 9" key="1">
    <citation type="submission" date="2020-07" db="EMBL/GenBank/DDBJ databases">
        <title>Sequencing the genomes of 1000 actinobacteria strains.</title>
        <authorList>
            <person name="Klenk H.-P."/>
        </authorList>
    </citation>
    <scope>NUCLEOTIDE SEQUENCE [LARGE SCALE GENOMIC DNA]</scope>
    <source>
        <strain evidence="8 9">DSM 10309</strain>
    </source>
</reference>
<dbReference type="SUPFAM" id="SSF158745">
    <property type="entry name" value="LanC-like"/>
    <property type="match status" value="1"/>
</dbReference>
<evidence type="ECO:0000256" key="1">
    <source>
        <dbReference type="ARBA" id="ARBA00012513"/>
    </source>
</evidence>
<dbReference type="EC" id="2.7.11.1" evidence="1"/>
<name>A0A7W3PK95_9MICO</name>
<dbReference type="PROSITE" id="PS50011">
    <property type="entry name" value="PROTEIN_KINASE_DOM"/>
    <property type="match status" value="1"/>
</dbReference>
<sequence length="864" mass="92198">MKRAANESMVLMRRRRHEEGIGGSGPRGEAFALPELDWSSWTLQADEEWVRLTDGGSLPDQGWKIHCSSEQSAAQAVLDTVSRFCHERSATFKYVPTVGRLAWRNSKQAPAEAAAKFITLYPRPEQLEEWLVELHQQIGDVAAPSILGDLRWRGGPLHVRYGGFRLRKVLGSDGRLVPAILGPESRLVPDVRGTAFHPPAWVELPSFLVVQRDESRAADPEGLADYDFESAIAMTAAGGTYRAVRRVDGVRVIIKEARPFIGVASGEATARLSHESRILEQLIDVEGAVTKVASFTAGGHAFLVLRAVEGDTLNRVLYSQNPLISADSSVAERVAYRDRVLALMRRVSRIVHRLHAQGLVHGDLHPGNVIVGGGDRPVIIDFEAASDSRDVISEAAVIGVHGYAAPATIRGAKRDEYALAAMTLNAFVPLSFLHDLDPGLLGVHLAAAREAFRLDDGLCASLHAALDVWHARSIENADDLDPGPADSNRAARPYEIDDLTLRVRECLSACIDGSAASAEAVRPAGAVWLMHADGAPWLDEISALQATGGLSRDERLLLMSSAGRLKSSAARPSLTFGLPGGLASHVELLAGQKSPGVEALVSRLRDSLAETDDFGLRDGLAGIGLSLLAHEVRSSSPSTVGAVDEISRRLSNEVVSGDTWLPGLLDGLAGIAVFHVAYARERGCAASLAQARALLVQALGRCASTPDGRLEVRDGSRTLPTLADGSAGLGLAILLYLAEVDDSELERALPGIERACSAELVIHAGLFDGRAGMMLFLVELARSGRGSAEISQIVLRHAQRLLWSAVRTPEGITFPARDLERTSTGLAHGAAGVLIGLDAASRLLRGGDALASLPDYLSLCAGGR</sequence>
<evidence type="ECO:0000256" key="3">
    <source>
        <dbReference type="ARBA" id="ARBA00022679"/>
    </source>
</evidence>
<evidence type="ECO:0000259" key="7">
    <source>
        <dbReference type="PROSITE" id="PS50011"/>
    </source>
</evidence>
<dbReference type="RefSeq" id="WP_146853320.1">
    <property type="nucleotide sequence ID" value="NZ_BAAAHR010000003.1"/>
</dbReference>
<dbReference type="SMART" id="SM00220">
    <property type="entry name" value="S_TKc"/>
    <property type="match status" value="1"/>
</dbReference>
<dbReference type="SUPFAM" id="SSF56112">
    <property type="entry name" value="Protein kinase-like (PK-like)"/>
    <property type="match status" value="1"/>
</dbReference>
<dbReference type="Proteomes" id="UP000522688">
    <property type="component" value="Unassembled WGS sequence"/>
</dbReference>
<keyword evidence="2" id="KW-0723">Serine/threonine-protein kinase</keyword>
<dbReference type="NCBIfam" id="NF038151">
    <property type="entry name" value="lanthi_synth_III"/>
    <property type="match status" value="1"/>
</dbReference>
<evidence type="ECO:0000256" key="5">
    <source>
        <dbReference type="ARBA" id="ARBA00022777"/>
    </source>
</evidence>
<dbReference type="Pfam" id="PF00069">
    <property type="entry name" value="Pkinase"/>
    <property type="match status" value="1"/>
</dbReference>
<protein>
    <recommendedName>
        <fullName evidence="1">non-specific serine/threonine protein kinase</fullName>
        <ecNumber evidence="1">2.7.11.1</ecNumber>
    </recommendedName>
</protein>
<keyword evidence="6" id="KW-0067">ATP-binding</keyword>
<dbReference type="InterPro" id="IPR058053">
    <property type="entry name" value="RamC_C"/>
</dbReference>
<evidence type="ECO:0000313" key="8">
    <source>
        <dbReference type="EMBL" id="MBA8814736.1"/>
    </source>
</evidence>
<dbReference type="AlphaFoldDB" id="A0A7W3PK95"/>
<keyword evidence="4" id="KW-0547">Nucleotide-binding</keyword>
<evidence type="ECO:0000256" key="4">
    <source>
        <dbReference type="ARBA" id="ARBA00022741"/>
    </source>
</evidence>
<dbReference type="EMBL" id="JACGWW010000007">
    <property type="protein sequence ID" value="MBA8814736.1"/>
    <property type="molecule type" value="Genomic_DNA"/>
</dbReference>
<dbReference type="SMART" id="SM01260">
    <property type="entry name" value="LANC_like"/>
    <property type="match status" value="1"/>
</dbReference>
<evidence type="ECO:0000256" key="2">
    <source>
        <dbReference type="ARBA" id="ARBA00022527"/>
    </source>
</evidence>
<dbReference type="PANTHER" id="PTHR43289">
    <property type="entry name" value="MITOGEN-ACTIVATED PROTEIN KINASE KINASE KINASE 20-RELATED"/>
    <property type="match status" value="1"/>
</dbReference>
<dbReference type="InterPro" id="IPR000719">
    <property type="entry name" value="Prot_kinase_dom"/>
</dbReference>
<dbReference type="InterPro" id="IPR053524">
    <property type="entry name" value="Aerial_hyphae_peptide-synth"/>
</dbReference>
<evidence type="ECO:0000313" key="9">
    <source>
        <dbReference type="Proteomes" id="UP000522688"/>
    </source>
</evidence>
<keyword evidence="5" id="KW-0418">Kinase</keyword>
<dbReference type="OrthoDB" id="1492512at2"/>
<organism evidence="8 9">
    <name type="scientific">Frigoribacterium faeni</name>
    <dbReference type="NCBI Taxonomy" id="145483"/>
    <lineage>
        <taxon>Bacteria</taxon>
        <taxon>Bacillati</taxon>
        <taxon>Actinomycetota</taxon>
        <taxon>Actinomycetes</taxon>
        <taxon>Micrococcales</taxon>
        <taxon>Microbacteriaceae</taxon>
        <taxon>Frigoribacterium</taxon>
    </lineage>
</organism>
<dbReference type="InterPro" id="IPR011009">
    <property type="entry name" value="Kinase-like_dom_sf"/>
</dbReference>
<dbReference type="GO" id="GO:0031179">
    <property type="term" value="P:peptide modification"/>
    <property type="evidence" value="ECO:0007669"/>
    <property type="project" value="InterPro"/>
</dbReference>
<dbReference type="Pfam" id="PF05147">
    <property type="entry name" value="LANC_like"/>
    <property type="match status" value="1"/>
</dbReference>
<dbReference type="InterPro" id="IPR057929">
    <property type="entry name" value="RamC_N"/>
</dbReference>
<dbReference type="GO" id="GO:0005524">
    <property type="term" value="F:ATP binding"/>
    <property type="evidence" value="ECO:0007669"/>
    <property type="project" value="UniProtKB-KW"/>
</dbReference>
<dbReference type="GO" id="GO:0004674">
    <property type="term" value="F:protein serine/threonine kinase activity"/>
    <property type="evidence" value="ECO:0007669"/>
    <property type="project" value="UniProtKB-KW"/>
</dbReference>
<proteinExistence type="predicted"/>